<evidence type="ECO:0000256" key="10">
    <source>
        <dbReference type="ARBA" id="ARBA00023242"/>
    </source>
</evidence>
<dbReference type="PANTHER" id="PTHR19288:SF44">
    <property type="entry name" value="PHOSPHOLYSINE PHOSPHOHISTIDINE INORGANIC PYROPHOSPHATE PHOSPHATASE"/>
    <property type="match status" value="1"/>
</dbReference>
<dbReference type="SUPFAM" id="SSF56784">
    <property type="entry name" value="HAD-like"/>
    <property type="match status" value="1"/>
</dbReference>
<evidence type="ECO:0000256" key="1">
    <source>
        <dbReference type="ARBA" id="ARBA00001946"/>
    </source>
</evidence>
<dbReference type="HOGENOM" id="CLU_043473_4_1_1"/>
<keyword evidence="7" id="KW-0479">Metal-binding</keyword>
<dbReference type="KEGG" id="tad:TRIADDRAFT_32553"/>
<evidence type="ECO:0000256" key="12">
    <source>
        <dbReference type="ARBA" id="ARBA00039357"/>
    </source>
</evidence>
<name>B3SB13_TRIAD</name>
<dbReference type="GO" id="GO:0004427">
    <property type="term" value="F:inorganic diphosphate phosphatase activity"/>
    <property type="evidence" value="ECO:0000318"/>
    <property type="project" value="GO_Central"/>
</dbReference>
<dbReference type="FunCoup" id="B3SB13">
    <property type="interactions" value="207"/>
</dbReference>
<dbReference type="CTD" id="6758626"/>
<dbReference type="Gene3D" id="3.40.50.1000">
    <property type="entry name" value="HAD superfamily/HAD-like"/>
    <property type="match status" value="2"/>
</dbReference>
<dbReference type="GO" id="GO:0046872">
    <property type="term" value="F:metal ion binding"/>
    <property type="evidence" value="ECO:0007669"/>
    <property type="project" value="UniProtKB-KW"/>
</dbReference>
<dbReference type="CDD" id="cd07509">
    <property type="entry name" value="HAD_PPase"/>
    <property type="match status" value="1"/>
</dbReference>
<evidence type="ECO:0000256" key="7">
    <source>
        <dbReference type="ARBA" id="ARBA00022723"/>
    </source>
</evidence>
<dbReference type="PANTHER" id="PTHR19288">
    <property type="entry name" value="4-NITROPHENYLPHOSPHATASE-RELATED"/>
    <property type="match status" value="1"/>
</dbReference>
<evidence type="ECO:0000256" key="3">
    <source>
        <dbReference type="ARBA" id="ARBA00004496"/>
    </source>
</evidence>
<dbReference type="GO" id="GO:0005829">
    <property type="term" value="C:cytosol"/>
    <property type="evidence" value="ECO:0000318"/>
    <property type="project" value="GO_Central"/>
</dbReference>
<comment type="catalytic activity">
    <reaction evidence="13">
        <text>diphosphate + H2O = 2 phosphate + H(+)</text>
        <dbReference type="Rhea" id="RHEA:24576"/>
        <dbReference type="ChEBI" id="CHEBI:15377"/>
        <dbReference type="ChEBI" id="CHEBI:15378"/>
        <dbReference type="ChEBI" id="CHEBI:33019"/>
        <dbReference type="ChEBI" id="CHEBI:43474"/>
        <dbReference type="EC" id="3.6.1.1"/>
    </reaction>
</comment>
<dbReference type="GO" id="GO:0005634">
    <property type="term" value="C:nucleus"/>
    <property type="evidence" value="ECO:0007669"/>
    <property type="project" value="UniProtKB-SubCell"/>
</dbReference>
<accession>B3SB13</accession>
<dbReference type="AlphaFoldDB" id="B3SB13"/>
<keyword evidence="9" id="KW-0460">Magnesium</keyword>
<keyword evidence="6" id="KW-0963">Cytoplasm</keyword>
<dbReference type="InterPro" id="IPR006355">
    <property type="entry name" value="LHPP/HDHD2"/>
</dbReference>
<dbReference type="Pfam" id="PF13242">
    <property type="entry name" value="Hydrolase_like"/>
    <property type="match status" value="1"/>
</dbReference>
<dbReference type="EMBL" id="DS985263">
    <property type="protein sequence ID" value="EDV20029.1"/>
    <property type="molecule type" value="Genomic_DNA"/>
</dbReference>
<dbReference type="EC" id="3.6.1.1" evidence="5"/>
<dbReference type="OrthoDB" id="426235at2759"/>
<dbReference type="FunFam" id="3.40.50.1000:FF:000051">
    <property type="entry name" value="Phospholysine phosphohistidine inorganic pyrophosphate phosphatase"/>
    <property type="match status" value="1"/>
</dbReference>
<evidence type="ECO:0000256" key="11">
    <source>
        <dbReference type="ARBA" id="ARBA00037258"/>
    </source>
</evidence>
<evidence type="ECO:0000256" key="9">
    <source>
        <dbReference type="ARBA" id="ARBA00022842"/>
    </source>
</evidence>
<dbReference type="NCBIfam" id="TIGR01458">
    <property type="entry name" value="HAD-SF-IIA-hyp3"/>
    <property type="match status" value="1"/>
</dbReference>
<dbReference type="GeneID" id="6758626"/>
<keyword evidence="8" id="KW-0378">Hydrolase</keyword>
<evidence type="ECO:0000256" key="8">
    <source>
        <dbReference type="ARBA" id="ARBA00022801"/>
    </source>
</evidence>
<comment type="similarity">
    <text evidence="4">Belongs to the HAD-like hydrolase superfamily.</text>
</comment>
<dbReference type="InParanoid" id="B3SB13"/>
<dbReference type="InterPro" id="IPR023214">
    <property type="entry name" value="HAD_sf"/>
</dbReference>
<dbReference type="Proteomes" id="UP000009022">
    <property type="component" value="Unassembled WGS sequence"/>
</dbReference>
<dbReference type="GO" id="GO:0005737">
    <property type="term" value="C:cytoplasm"/>
    <property type="evidence" value="ECO:0000318"/>
    <property type="project" value="GO_Central"/>
</dbReference>
<dbReference type="InterPro" id="IPR036412">
    <property type="entry name" value="HAD-like_sf"/>
</dbReference>
<evidence type="ECO:0000313" key="15">
    <source>
        <dbReference type="Proteomes" id="UP000009022"/>
    </source>
</evidence>
<evidence type="ECO:0000256" key="13">
    <source>
        <dbReference type="ARBA" id="ARBA00047820"/>
    </source>
</evidence>
<sequence length="269" mass="29339">MASSSWLQRGNNRLQGLLLDISGVLYNSGVSGGQAIDGSVEALARLKKAHFPLRLCTNESQCSIDTLVKKLQRLGFNVQEEDIYSPIKAVKSFLIENSLRPHLLVHPDVLDEFVDIDQSNPNCVVIGDATDAFSYAALNEAFTILMNMKQPKLISLGKGRYYQETDGLKLDVGPFSKVLEYACQIEAEVVGKPSKTFFMAALAGFNINPEHFLMIGDDVVSDVGGAQACGLRGVLVRTGKYRPSDENHPQVQPDAVVNNLAQAVDSILQ</sequence>
<proteinExistence type="inferred from homology"/>
<dbReference type="OMA" id="EEHIFMP"/>
<evidence type="ECO:0000256" key="5">
    <source>
        <dbReference type="ARBA" id="ARBA00012146"/>
    </source>
</evidence>
<dbReference type="Pfam" id="PF13344">
    <property type="entry name" value="Hydrolase_6"/>
    <property type="match status" value="1"/>
</dbReference>
<evidence type="ECO:0000256" key="2">
    <source>
        <dbReference type="ARBA" id="ARBA00004123"/>
    </source>
</evidence>
<dbReference type="eggNOG" id="KOG3040">
    <property type="taxonomic scope" value="Eukaryota"/>
</dbReference>
<comment type="cofactor">
    <cofactor evidence="1">
        <name>Mg(2+)</name>
        <dbReference type="ChEBI" id="CHEBI:18420"/>
    </cofactor>
</comment>
<dbReference type="RefSeq" id="XP_002117413.1">
    <property type="nucleotide sequence ID" value="XM_002117377.1"/>
</dbReference>
<evidence type="ECO:0000313" key="14">
    <source>
        <dbReference type="EMBL" id="EDV20029.1"/>
    </source>
</evidence>
<dbReference type="PhylomeDB" id="B3SB13"/>
<protein>
    <recommendedName>
        <fullName evidence="12">Phospholysine phosphohistidine inorganic pyrophosphate phosphatase</fullName>
        <ecNumber evidence="5">3.6.1.1</ecNumber>
    </recommendedName>
</protein>
<keyword evidence="15" id="KW-1185">Reference proteome</keyword>
<dbReference type="InterPro" id="IPR006357">
    <property type="entry name" value="HAD-SF_hydro_IIA"/>
</dbReference>
<dbReference type="STRING" id="10228.B3SB13"/>
<keyword evidence="10" id="KW-0539">Nucleus</keyword>
<comment type="function">
    <text evidence="11">Phosphatase that hydrolyzes imidodiphosphate, 3-phosphohistidine and 6-phospholysine. Has broad substrate specificity and can also hydrolyze inorganic diphosphate, but with lower efficiency.</text>
</comment>
<reference evidence="14 15" key="1">
    <citation type="journal article" date="2008" name="Nature">
        <title>The Trichoplax genome and the nature of placozoans.</title>
        <authorList>
            <person name="Srivastava M."/>
            <person name="Begovic E."/>
            <person name="Chapman J."/>
            <person name="Putnam N.H."/>
            <person name="Hellsten U."/>
            <person name="Kawashima T."/>
            <person name="Kuo A."/>
            <person name="Mitros T."/>
            <person name="Salamov A."/>
            <person name="Carpenter M.L."/>
            <person name="Signorovitch A.Y."/>
            <person name="Moreno M.A."/>
            <person name="Kamm K."/>
            <person name="Grimwood J."/>
            <person name="Schmutz J."/>
            <person name="Shapiro H."/>
            <person name="Grigoriev I.V."/>
            <person name="Buss L.W."/>
            <person name="Schierwater B."/>
            <person name="Dellaporta S.L."/>
            <person name="Rokhsar D.S."/>
        </authorList>
    </citation>
    <scope>NUCLEOTIDE SEQUENCE [LARGE SCALE GENOMIC DNA]</scope>
    <source>
        <strain evidence="14 15">Grell-BS-1999</strain>
    </source>
</reference>
<dbReference type="GO" id="GO:0016791">
    <property type="term" value="F:phosphatase activity"/>
    <property type="evidence" value="ECO:0000318"/>
    <property type="project" value="GO_Central"/>
</dbReference>
<organism evidence="14 15">
    <name type="scientific">Trichoplax adhaerens</name>
    <name type="common">Trichoplax reptans</name>
    <dbReference type="NCBI Taxonomy" id="10228"/>
    <lineage>
        <taxon>Eukaryota</taxon>
        <taxon>Metazoa</taxon>
        <taxon>Placozoa</taxon>
        <taxon>Uniplacotomia</taxon>
        <taxon>Trichoplacea</taxon>
        <taxon>Trichoplacidae</taxon>
        <taxon>Trichoplax</taxon>
    </lineage>
</organism>
<evidence type="ECO:0000256" key="6">
    <source>
        <dbReference type="ARBA" id="ARBA00022490"/>
    </source>
</evidence>
<comment type="subcellular location">
    <subcellularLocation>
        <location evidence="3">Cytoplasm</location>
    </subcellularLocation>
    <subcellularLocation>
        <location evidence="2">Nucleus</location>
    </subcellularLocation>
</comment>
<gene>
    <name evidence="14" type="ORF">TRIADDRAFT_32553</name>
</gene>
<evidence type="ECO:0000256" key="4">
    <source>
        <dbReference type="ARBA" id="ARBA00007958"/>
    </source>
</evidence>